<organism evidence="1 2">
    <name type="scientific">Lojkania enalia</name>
    <dbReference type="NCBI Taxonomy" id="147567"/>
    <lineage>
        <taxon>Eukaryota</taxon>
        <taxon>Fungi</taxon>
        <taxon>Dikarya</taxon>
        <taxon>Ascomycota</taxon>
        <taxon>Pezizomycotina</taxon>
        <taxon>Dothideomycetes</taxon>
        <taxon>Pleosporomycetidae</taxon>
        <taxon>Pleosporales</taxon>
        <taxon>Pleosporales incertae sedis</taxon>
        <taxon>Lojkania</taxon>
    </lineage>
</organism>
<proteinExistence type="predicted"/>
<protein>
    <submittedName>
        <fullName evidence="1">Uncharacterized protein</fullName>
    </submittedName>
</protein>
<comment type="caution">
    <text evidence="1">The sequence shown here is derived from an EMBL/GenBank/DDBJ whole genome shotgun (WGS) entry which is preliminary data.</text>
</comment>
<dbReference type="EMBL" id="ML986594">
    <property type="protein sequence ID" value="KAF2267012.1"/>
    <property type="molecule type" value="Genomic_DNA"/>
</dbReference>
<gene>
    <name evidence="1" type="ORF">CC78DRAFT_531099</name>
</gene>
<sequence length="124" mass="13290">MSLWRRRAITAPCPTACPVPMPPGIARILYSSVFLALEPCDCGGARARGQEGIALSTVQGRPTVRTTRSQHQESTTAALQRVRIEADRVWGAPNPSPQPRIVWQGPQSTRAISTAGSANQCLGN</sequence>
<accession>A0A9P4N5G1</accession>
<evidence type="ECO:0000313" key="2">
    <source>
        <dbReference type="Proteomes" id="UP000800093"/>
    </source>
</evidence>
<keyword evidence="2" id="KW-1185">Reference proteome</keyword>
<evidence type="ECO:0000313" key="1">
    <source>
        <dbReference type="EMBL" id="KAF2267012.1"/>
    </source>
</evidence>
<dbReference type="Proteomes" id="UP000800093">
    <property type="component" value="Unassembled WGS sequence"/>
</dbReference>
<dbReference type="AlphaFoldDB" id="A0A9P4N5G1"/>
<name>A0A9P4N5G1_9PLEO</name>
<reference evidence="2" key="1">
    <citation type="journal article" date="2020" name="Stud. Mycol.">
        <title>101 Dothideomycetes genomes: A test case for predicting lifestyles and emergence of pathogens.</title>
        <authorList>
            <person name="Haridas S."/>
            <person name="Albert R."/>
            <person name="Binder M."/>
            <person name="Bloem J."/>
            <person name="LaButti K."/>
            <person name="Salamov A."/>
            <person name="Andreopoulos B."/>
            <person name="Baker S."/>
            <person name="Barry K."/>
            <person name="Bills G."/>
            <person name="Bluhm B."/>
            <person name="Cannon C."/>
            <person name="Castanera R."/>
            <person name="Culley D."/>
            <person name="Daum C."/>
            <person name="Ezra D."/>
            <person name="Gonzalez J."/>
            <person name="Henrissat B."/>
            <person name="Kuo A."/>
            <person name="Liang C."/>
            <person name="Lipzen A."/>
            <person name="Lutzoni F."/>
            <person name="Magnuson J."/>
            <person name="Mondo S."/>
            <person name="Nolan M."/>
            <person name="Ohm R."/>
            <person name="Pangilinan J."/>
            <person name="Park H.-J."/>
            <person name="Ramirez L."/>
            <person name="Alfaro M."/>
            <person name="Sun H."/>
            <person name="Tritt A."/>
            <person name="Yoshinaga Y."/>
            <person name="Zwiers L.-H."/>
            <person name="Turgeon B."/>
            <person name="Goodwin S."/>
            <person name="Spatafora J."/>
            <person name="Crous P."/>
            <person name="Grigoriev I."/>
        </authorList>
    </citation>
    <scope>NUCLEOTIDE SEQUENCE [LARGE SCALE GENOMIC DNA]</scope>
    <source>
        <strain evidence="2">CBS 304.66</strain>
    </source>
</reference>